<reference evidence="2" key="1">
    <citation type="submission" date="2014-03" db="EMBL/GenBank/DDBJ databases">
        <authorList>
            <person name="Aksoy S."/>
            <person name="Warren W."/>
            <person name="Wilson R.K."/>
        </authorList>
    </citation>
    <scope>NUCLEOTIDE SEQUENCE [LARGE SCALE GENOMIC DNA]</scope>
    <source>
        <strain evidence="2">IAEA</strain>
    </source>
</reference>
<evidence type="ECO:0000313" key="2">
    <source>
        <dbReference type="Proteomes" id="UP000092445"/>
    </source>
</evidence>
<name>A0A1B0A188_GLOPL</name>
<accession>A0A1B0A188</accession>
<sequence>MVSFETRSHASFPSCTVISTVGKQVNHELPTSGKYIYKYGVLGHQIYHMNKIKFSYFTTSCTLSTKNVSNGFWKGVSILCSLHFGFIHVSSLNDMVVQGKFKKSTSKHYNDRLDSVFGLNVFINFVFNRNEPDNLSVIVQDMSNSDQLEQFF</sequence>
<protein>
    <submittedName>
        <fullName evidence="1">Uncharacterized protein</fullName>
    </submittedName>
</protein>
<organism evidence="1 2">
    <name type="scientific">Glossina pallidipes</name>
    <name type="common">Tsetse fly</name>
    <dbReference type="NCBI Taxonomy" id="7398"/>
    <lineage>
        <taxon>Eukaryota</taxon>
        <taxon>Metazoa</taxon>
        <taxon>Ecdysozoa</taxon>
        <taxon>Arthropoda</taxon>
        <taxon>Hexapoda</taxon>
        <taxon>Insecta</taxon>
        <taxon>Pterygota</taxon>
        <taxon>Neoptera</taxon>
        <taxon>Endopterygota</taxon>
        <taxon>Diptera</taxon>
        <taxon>Brachycera</taxon>
        <taxon>Muscomorpha</taxon>
        <taxon>Hippoboscoidea</taxon>
        <taxon>Glossinidae</taxon>
        <taxon>Glossina</taxon>
    </lineage>
</organism>
<keyword evidence="2" id="KW-1185">Reference proteome</keyword>
<dbReference type="AlphaFoldDB" id="A0A1B0A188"/>
<reference evidence="1" key="2">
    <citation type="submission" date="2020-05" db="UniProtKB">
        <authorList>
            <consortium name="EnsemblMetazoa"/>
        </authorList>
    </citation>
    <scope>IDENTIFICATION</scope>
    <source>
        <strain evidence="1">IAEA</strain>
    </source>
</reference>
<dbReference type="VEuPathDB" id="VectorBase:GPAI031348"/>
<evidence type="ECO:0000313" key="1">
    <source>
        <dbReference type="EnsemblMetazoa" id="GPAI031348-PA"/>
    </source>
</evidence>
<dbReference type="Proteomes" id="UP000092445">
    <property type="component" value="Unassembled WGS sequence"/>
</dbReference>
<proteinExistence type="predicted"/>
<dbReference type="EnsemblMetazoa" id="GPAI031348-RA">
    <property type="protein sequence ID" value="GPAI031348-PA"/>
    <property type="gene ID" value="GPAI031348"/>
</dbReference>